<evidence type="ECO:0000313" key="3">
    <source>
        <dbReference type="Proteomes" id="UP000187406"/>
    </source>
</evidence>
<feature type="compositionally biased region" description="Basic residues" evidence="1">
    <location>
        <begin position="231"/>
        <end position="248"/>
    </location>
</feature>
<dbReference type="EMBL" id="BDDD01005332">
    <property type="protein sequence ID" value="GAV89225.1"/>
    <property type="molecule type" value="Genomic_DNA"/>
</dbReference>
<dbReference type="PANTHER" id="PTHR34676:SF8">
    <property type="entry name" value="TRANSMEMBRANE PROTEIN"/>
    <property type="match status" value="1"/>
</dbReference>
<feature type="region of interest" description="Disordered" evidence="1">
    <location>
        <begin position="229"/>
        <end position="248"/>
    </location>
</feature>
<dbReference type="InterPro" id="IPR036875">
    <property type="entry name" value="Znf_CCHC_sf"/>
</dbReference>
<feature type="non-terminal residue" evidence="2">
    <location>
        <position position="1"/>
    </location>
</feature>
<reference evidence="3" key="1">
    <citation type="submission" date="2016-04" db="EMBL/GenBank/DDBJ databases">
        <title>Cephalotus genome sequencing.</title>
        <authorList>
            <person name="Fukushima K."/>
            <person name="Hasebe M."/>
            <person name="Fang X."/>
        </authorList>
    </citation>
    <scope>NUCLEOTIDE SEQUENCE [LARGE SCALE GENOMIC DNA]</scope>
    <source>
        <strain evidence="3">cv. St1</strain>
    </source>
</reference>
<dbReference type="PANTHER" id="PTHR34676">
    <property type="entry name" value="DUF4219 DOMAIN-CONTAINING PROTEIN-RELATED"/>
    <property type="match status" value="1"/>
</dbReference>
<dbReference type="SUPFAM" id="SSF57756">
    <property type="entry name" value="Retrovirus zinc finger-like domains"/>
    <property type="match status" value="1"/>
</dbReference>
<dbReference type="InParanoid" id="A0A1Q3D9W9"/>
<protein>
    <submittedName>
        <fullName evidence="2">DUF4219 domain-containing protein/UBN2 domain-containing protein</fullName>
    </submittedName>
</protein>
<feature type="non-terminal residue" evidence="2">
    <location>
        <position position="248"/>
    </location>
</feature>
<organism evidence="2 3">
    <name type="scientific">Cephalotus follicularis</name>
    <name type="common">Albany pitcher plant</name>
    <dbReference type="NCBI Taxonomy" id="3775"/>
    <lineage>
        <taxon>Eukaryota</taxon>
        <taxon>Viridiplantae</taxon>
        <taxon>Streptophyta</taxon>
        <taxon>Embryophyta</taxon>
        <taxon>Tracheophyta</taxon>
        <taxon>Spermatophyta</taxon>
        <taxon>Magnoliopsida</taxon>
        <taxon>eudicotyledons</taxon>
        <taxon>Gunneridae</taxon>
        <taxon>Pentapetalae</taxon>
        <taxon>rosids</taxon>
        <taxon>fabids</taxon>
        <taxon>Oxalidales</taxon>
        <taxon>Cephalotaceae</taxon>
        <taxon>Cephalotus</taxon>
    </lineage>
</organism>
<dbReference type="Proteomes" id="UP000187406">
    <property type="component" value="Unassembled WGS sequence"/>
</dbReference>
<dbReference type="GO" id="GO:0003676">
    <property type="term" value="F:nucleic acid binding"/>
    <property type="evidence" value="ECO:0007669"/>
    <property type="project" value="InterPro"/>
</dbReference>
<gene>
    <name evidence="2" type="ORF">CFOL_v3_32643</name>
</gene>
<dbReference type="Pfam" id="PF14223">
    <property type="entry name" value="Retrotran_gag_2"/>
    <property type="match status" value="1"/>
</dbReference>
<evidence type="ECO:0000313" key="2">
    <source>
        <dbReference type="EMBL" id="GAV89225.1"/>
    </source>
</evidence>
<name>A0A1Q3D9W9_CEPFO</name>
<proteinExistence type="predicted"/>
<dbReference type="GO" id="GO:0008270">
    <property type="term" value="F:zinc ion binding"/>
    <property type="evidence" value="ECO:0007669"/>
    <property type="project" value="InterPro"/>
</dbReference>
<accession>A0A1Q3D9W9</accession>
<keyword evidence="3" id="KW-1185">Reference proteome</keyword>
<sequence length="248" mass="29397">PFFDGNNYSFWKTRMTIFLQSLDYQLWHIIVNGPRMPTRTIEGVVSPKPENEYNDNDFRMLQLNSKAKHVLFCDVGQNEFNRISSCDSAKEMWDLLEVTYEGTNQVKESKISMLVHEYELFIMHNNECISDMFTRFTTIVNSLKNLGKSYSNQELVRKILSEEDDEITLISKQFKKFLKSQKGKKAFKKKVSQDEESSKREEPTWFECKKPGHFKNECPYLKKKDRFNKEHFKKKNEHSKKKKAMVAT</sequence>
<dbReference type="AlphaFoldDB" id="A0A1Q3D9W9"/>
<evidence type="ECO:0000256" key="1">
    <source>
        <dbReference type="SAM" id="MobiDB-lite"/>
    </source>
</evidence>
<dbReference type="OrthoDB" id="1000712at2759"/>
<comment type="caution">
    <text evidence="2">The sequence shown here is derived from an EMBL/GenBank/DDBJ whole genome shotgun (WGS) entry which is preliminary data.</text>
</comment>